<dbReference type="PANTHER" id="PTHR34776:SF1">
    <property type="entry name" value="F17F16.3 PROTEIN"/>
    <property type="match status" value="1"/>
</dbReference>
<accession>S3C2G6</accession>
<dbReference type="OrthoDB" id="1028014at2759"/>
<dbReference type="Proteomes" id="UP000016923">
    <property type="component" value="Unassembled WGS sequence"/>
</dbReference>
<organism evidence="2 3">
    <name type="scientific">Ophiostoma piceae (strain UAMH 11346)</name>
    <name type="common">Sap stain fungus</name>
    <dbReference type="NCBI Taxonomy" id="1262450"/>
    <lineage>
        <taxon>Eukaryota</taxon>
        <taxon>Fungi</taxon>
        <taxon>Dikarya</taxon>
        <taxon>Ascomycota</taxon>
        <taxon>Pezizomycotina</taxon>
        <taxon>Sordariomycetes</taxon>
        <taxon>Sordariomycetidae</taxon>
        <taxon>Ophiostomatales</taxon>
        <taxon>Ophiostomataceae</taxon>
        <taxon>Ophiostoma</taxon>
    </lineage>
</organism>
<gene>
    <name evidence="2" type="ORF">F503_03394</name>
</gene>
<name>S3C2G6_OPHP1</name>
<dbReference type="PANTHER" id="PTHR34776">
    <property type="entry name" value="F17F16.3 PROTEIN"/>
    <property type="match status" value="1"/>
</dbReference>
<keyword evidence="3" id="KW-1185">Reference proteome</keyword>
<sequence length="342" mass="37521">MVETRTGKRTDGATSKTLSKPATKKVKDEKPSDASIKHSTGDAPGRAPAGDKHTEKPESDAAGSRSPKLKKRKSSNADDSKYAHQILEKGNIYFFYRARVGVDHPKSAVEIARSFIVLRPDDEEKGDCRLIALPKKKLPRSGHDRFMAILLNAHVSYDGLHSFLGADMEGDDEESNKVSVAFGEGVYALVSTAGGRESHLVYSLTVPSELGPVQQELGLGSKKGCFIVSTKNPEFPMPINAKMVHGGPEYSDDIKARFHGRRWAPLQPEHLEYDSTYILLVGESHGAEKILAEQDVAEELEELADADLDRMRRLGSTEAEAVFASLGVEHVQPKQELVETFK</sequence>
<protein>
    <recommendedName>
        <fullName evidence="4">BTB domain transcription factor</fullName>
    </recommendedName>
</protein>
<feature type="compositionally biased region" description="Basic and acidic residues" evidence="1">
    <location>
        <begin position="25"/>
        <end position="40"/>
    </location>
</feature>
<dbReference type="HOGENOM" id="CLU_024063_0_1_1"/>
<feature type="compositionally biased region" description="Basic and acidic residues" evidence="1">
    <location>
        <begin position="1"/>
        <end position="11"/>
    </location>
</feature>
<feature type="region of interest" description="Disordered" evidence="1">
    <location>
        <begin position="1"/>
        <end position="82"/>
    </location>
</feature>
<feature type="compositionally biased region" description="Basic and acidic residues" evidence="1">
    <location>
        <begin position="49"/>
        <end position="59"/>
    </location>
</feature>
<dbReference type="EMBL" id="KE148152">
    <property type="protein sequence ID" value="EPE06967.1"/>
    <property type="molecule type" value="Genomic_DNA"/>
</dbReference>
<evidence type="ECO:0008006" key="4">
    <source>
        <dbReference type="Google" id="ProtNLM"/>
    </source>
</evidence>
<evidence type="ECO:0000256" key="1">
    <source>
        <dbReference type="SAM" id="MobiDB-lite"/>
    </source>
</evidence>
<dbReference type="VEuPathDB" id="FungiDB:F503_03394"/>
<dbReference type="STRING" id="1262450.S3C2G6"/>
<evidence type="ECO:0000313" key="2">
    <source>
        <dbReference type="EMBL" id="EPE06967.1"/>
    </source>
</evidence>
<evidence type="ECO:0000313" key="3">
    <source>
        <dbReference type="Proteomes" id="UP000016923"/>
    </source>
</evidence>
<dbReference type="AlphaFoldDB" id="S3C2G6"/>
<reference evidence="2 3" key="1">
    <citation type="journal article" date="2013" name="BMC Genomics">
        <title>The genome and transcriptome of the pine saprophyte Ophiostoma piceae, and a comparison with the bark beetle-associated pine pathogen Grosmannia clavigera.</title>
        <authorList>
            <person name="Haridas S."/>
            <person name="Wang Y."/>
            <person name="Lim L."/>
            <person name="Massoumi Alamouti S."/>
            <person name="Jackman S."/>
            <person name="Docking R."/>
            <person name="Robertson G."/>
            <person name="Birol I."/>
            <person name="Bohlmann J."/>
            <person name="Breuil C."/>
        </authorList>
    </citation>
    <scope>NUCLEOTIDE SEQUENCE [LARGE SCALE GENOMIC DNA]</scope>
    <source>
        <strain evidence="2 3">UAMH 11346</strain>
    </source>
</reference>
<proteinExistence type="predicted"/>
<dbReference type="OMA" id="SHLAYIV"/>
<dbReference type="eggNOG" id="ENOG502S2IV">
    <property type="taxonomic scope" value="Eukaryota"/>
</dbReference>